<comment type="caution">
    <text evidence="2">The sequence shown here is derived from an EMBL/GenBank/DDBJ whole genome shotgun (WGS) entry which is preliminary data.</text>
</comment>
<name>A0AAV1UMT2_9STRA</name>
<evidence type="ECO:0000313" key="3">
    <source>
        <dbReference type="Proteomes" id="UP001162060"/>
    </source>
</evidence>
<dbReference type="Proteomes" id="UP001162060">
    <property type="component" value="Unassembled WGS sequence"/>
</dbReference>
<protein>
    <submittedName>
        <fullName evidence="2">Uncharacterized protein</fullName>
    </submittedName>
</protein>
<dbReference type="AlphaFoldDB" id="A0AAV1UMT2"/>
<sequence length="64" mass="7463">MNLLHVVTHHVDCSQQAPPVAESQQQAKHHLLVKQERNSLRLRMRETAFLAALAAHRMYFDTMR</sequence>
<dbReference type="EMBL" id="CAKLBY020000222">
    <property type="protein sequence ID" value="CAK7935825.1"/>
    <property type="molecule type" value="Genomic_DNA"/>
</dbReference>
<organism evidence="2 3">
    <name type="scientific">Peronospora matthiolae</name>
    <dbReference type="NCBI Taxonomy" id="2874970"/>
    <lineage>
        <taxon>Eukaryota</taxon>
        <taxon>Sar</taxon>
        <taxon>Stramenopiles</taxon>
        <taxon>Oomycota</taxon>
        <taxon>Peronosporomycetes</taxon>
        <taxon>Peronosporales</taxon>
        <taxon>Peronosporaceae</taxon>
        <taxon>Peronospora</taxon>
    </lineage>
</organism>
<reference evidence="2" key="1">
    <citation type="submission" date="2024-01" db="EMBL/GenBank/DDBJ databases">
        <authorList>
            <person name="Webb A."/>
        </authorList>
    </citation>
    <scope>NUCLEOTIDE SEQUENCE</scope>
    <source>
        <strain evidence="2">Pm1</strain>
    </source>
</reference>
<gene>
    <name evidence="1" type="ORF">PM001_LOCUS17900</name>
    <name evidence="2" type="ORF">PM001_LOCUS20975</name>
</gene>
<evidence type="ECO:0000313" key="2">
    <source>
        <dbReference type="EMBL" id="CAK7935825.1"/>
    </source>
</evidence>
<dbReference type="EMBL" id="CAKLBY020000192">
    <property type="protein sequence ID" value="CAK7932750.1"/>
    <property type="molecule type" value="Genomic_DNA"/>
</dbReference>
<proteinExistence type="predicted"/>
<accession>A0AAV1UMT2</accession>
<evidence type="ECO:0000313" key="1">
    <source>
        <dbReference type="EMBL" id="CAK7932750.1"/>
    </source>
</evidence>